<proteinExistence type="predicted"/>
<sequence length="100" mass="11570">MTGPSSETGPGFWAFVAFFFMAIMLWIILRSMLARLRRIRLAEQAERDRTRAATVEQARRSVSAPLRDRPEERQRRRDEVGREGEDGEGVEDLVEPEPPR</sequence>
<organism evidence="3 4">
    <name type="scientific">Marihabitans asiaticum</name>
    <dbReference type="NCBI Taxonomy" id="415218"/>
    <lineage>
        <taxon>Bacteria</taxon>
        <taxon>Bacillati</taxon>
        <taxon>Actinomycetota</taxon>
        <taxon>Actinomycetes</taxon>
        <taxon>Micrococcales</taxon>
        <taxon>Intrasporangiaceae</taxon>
        <taxon>Marihabitans</taxon>
    </lineage>
</organism>
<feature type="compositionally biased region" description="Basic and acidic residues" evidence="1">
    <location>
        <begin position="66"/>
        <end position="84"/>
    </location>
</feature>
<gene>
    <name evidence="3" type="ORF">FB557_1098</name>
</gene>
<reference evidence="3 4" key="1">
    <citation type="submission" date="2019-06" db="EMBL/GenBank/DDBJ databases">
        <title>Sequencing the genomes of 1000 actinobacteria strains.</title>
        <authorList>
            <person name="Klenk H.-P."/>
        </authorList>
    </citation>
    <scope>NUCLEOTIDE SEQUENCE [LARGE SCALE GENOMIC DNA]</scope>
    <source>
        <strain evidence="3 4">DSM 18935</strain>
    </source>
</reference>
<keyword evidence="4" id="KW-1185">Reference proteome</keyword>
<keyword evidence="2" id="KW-0472">Membrane</keyword>
<evidence type="ECO:0000256" key="2">
    <source>
        <dbReference type="SAM" id="Phobius"/>
    </source>
</evidence>
<comment type="caution">
    <text evidence="3">The sequence shown here is derived from an EMBL/GenBank/DDBJ whole genome shotgun (WGS) entry which is preliminary data.</text>
</comment>
<dbReference type="EMBL" id="VIUW01000002">
    <property type="protein sequence ID" value="TWD15581.1"/>
    <property type="molecule type" value="Genomic_DNA"/>
</dbReference>
<name>A0A560WD24_9MICO</name>
<feature type="compositionally biased region" description="Acidic residues" evidence="1">
    <location>
        <begin position="85"/>
        <end position="100"/>
    </location>
</feature>
<protein>
    <submittedName>
        <fullName evidence="3">Uncharacterized protein</fullName>
    </submittedName>
</protein>
<evidence type="ECO:0000256" key="1">
    <source>
        <dbReference type="SAM" id="MobiDB-lite"/>
    </source>
</evidence>
<evidence type="ECO:0000313" key="3">
    <source>
        <dbReference type="EMBL" id="TWD15581.1"/>
    </source>
</evidence>
<accession>A0A560WD24</accession>
<dbReference type="Proteomes" id="UP000315628">
    <property type="component" value="Unassembled WGS sequence"/>
</dbReference>
<keyword evidence="2" id="KW-0812">Transmembrane</keyword>
<evidence type="ECO:0000313" key="4">
    <source>
        <dbReference type="Proteomes" id="UP000315628"/>
    </source>
</evidence>
<feature type="region of interest" description="Disordered" evidence="1">
    <location>
        <begin position="46"/>
        <end position="100"/>
    </location>
</feature>
<dbReference type="AlphaFoldDB" id="A0A560WD24"/>
<feature type="transmembrane region" description="Helical" evidence="2">
    <location>
        <begin position="12"/>
        <end position="29"/>
    </location>
</feature>
<keyword evidence="2" id="KW-1133">Transmembrane helix</keyword>